<dbReference type="EC" id="2.7.1.2" evidence="4"/>
<dbReference type="InterPro" id="IPR003836">
    <property type="entry name" value="Glucokinase"/>
</dbReference>
<evidence type="ECO:0000256" key="3">
    <source>
        <dbReference type="RuleBase" id="RU004046"/>
    </source>
</evidence>
<dbReference type="PANTHER" id="PTHR47690">
    <property type="entry name" value="GLUCOKINASE"/>
    <property type="match status" value="1"/>
</dbReference>
<dbReference type="AlphaFoldDB" id="A0A937DM33"/>
<keyword evidence="1 4" id="KW-0808">Transferase</keyword>
<proteinExistence type="inferred from homology"/>
<sequence>MSDRNFPISFPLLLADIGGTNVRFAILRGMEYEPEFCCAVKTADYDSLEHAIQDAVMSKISIRLRSAFLAIAASISGQDTITLTNYKWVIRPEILISEMCFEDVLLINDFEAQALAISSLSNTDYVSIGPHIESNSRSSFSRLIVGPGTGLGVAGLMRMKNSWIPISGEGGHINIGPSSERDFEIFPHLTERAEGRFSAETLLSGRGLINIYKAICTANGVEGKEISCAEDVVSLAADPTAFEAINLFCEYLGRIAGDLSLIFMSRGGVYVSGGIPCSIIDFLRHSNFRNAFENKAPHTEFMRTIPTYVIMNPCIAIVGMVSYIKMADNFNLLIDDEIKRRWF</sequence>
<dbReference type="Proteomes" id="UP000736856">
    <property type="component" value="Unassembled WGS sequence"/>
</dbReference>
<comment type="caution">
    <text evidence="4">The sequence shown here is derived from an EMBL/GenBank/DDBJ whole genome shotgun (WGS) entry which is preliminary data.</text>
</comment>
<dbReference type="Gene3D" id="3.30.420.40">
    <property type="match status" value="1"/>
</dbReference>
<protein>
    <submittedName>
        <fullName evidence="4">Glucokinase</fullName>
        <ecNumber evidence="4">2.7.1.2</ecNumber>
    </submittedName>
</protein>
<evidence type="ECO:0000256" key="1">
    <source>
        <dbReference type="ARBA" id="ARBA00022679"/>
    </source>
</evidence>
<keyword evidence="2" id="KW-0418">Kinase</keyword>
<dbReference type="GO" id="GO:0005536">
    <property type="term" value="F:D-glucose binding"/>
    <property type="evidence" value="ECO:0007669"/>
    <property type="project" value="InterPro"/>
</dbReference>
<evidence type="ECO:0000256" key="2">
    <source>
        <dbReference type="ARBA" id="ARBA00022777"/>
    </source>
</evidence>
<dbReference type="GO" id="GO:0005829">
    <property type="term" value="C:cytosol"/>
    <property type="evidence" value="ECO:0007669"/>
    <property type="project" value="TreeGrafter"/>
</dbReference>
<name>A0A937DM33_9HYPH</name>
<dbReference type="GO" id="GO:0006096">
    <property type="term" value="P:glycolytic process"/>
    <property type="evidence" value="ECO:0007669"/>
    <property type="project" value="InterPro"/>
</dbReference>
<dbReference type="GO" id="GO:0004340">
    <property type="term" value="F:glucokinase activity"/>
    <property type="evidence" value="ECO:0007669"/>
    <property type="project" value="UniProtKB-EC"/>
</dbReference>
<comment type="similarity">
    <text evidence="3">Belongs to the bacterial glucokinase family.</text>
</comment>
<dbReference type="NCBIfam" id="NF001417">
    <property type="entry name" value="PRK00292.1-4"/>
    <property type="match status" value="1"/>
</dbReference>
<dbReference type="EMBL" id="SEOL01000007">
    <property type="protein sequence ID" value="MBL0849194.1"/>
    <property type="molecule type" value="Genomic_DNA"/>
</dbReference>
<dbReference type="InterPro" id="IPR043129">
    <property type="entry name" value="ATPase_NBD"/>
</dbReference>
<evidence type="ECO:0000313" key="5">
    <source>
        <dbReference type="Proteomes" id="UP000736856"/>
    </source>
</evidence>
<accession>A0A937DM33</accession>
<reference evidence="4" key="1">
    <citation type="submission" date="2019-02" db="EMBL/GenBank/DDBJ databases">
        <title>A novel Candidatus Liberibacter species associated with the New Zealand native fuchsia psyllid, Ctenarytaina fuchsiae.</title>
        <authorList>
            <person name="Thompson S.M."/>
            <person name="Jorgensen N."/>
            <person name="David C."/>
            <person name="Bulman S.R."/>
            <person name="Smith G.R."/>
        </authorList>
    </citation>
    <scope>NUCLEOTIDE SEQUENCE</scope>
    <source>
        <strain evidence="4">Oxford</strain>
    </source>
</reference>
<dbReference type="CDD" id="cd24008">
    <property type="entry name" value="ASKHA_NBD_GLK"/>
    <property type="match status" value="1"/>
</dbReference>
<dbReference type="Gene3D" id="3.40.367.20">
    <property type="match status" value="1"/>
</dbReference>
<evidence type="ECO:0000313" key="4">
    <source>
        <dbReference type="EMBL" id="MBL0849194.1"/>
    </source>
</evidence>
<dbReference type="GO" id="GO:0005524">
    <property type="term" value="F:ATP binding"/>
    <property type="evidence" value="ECO:0007669"/>
    <property type="project" value="InterPro"/>
</dbReference>
<dbReference type="InterPro" id="IPR050201">
    <property type="entry name" value="Bacterial_glucokinase"/>
</dbReference>
<gene>
    <name evidence="4" type="ORF">EU981_03860</name>
</gene>
<organism evidence="4 5">
    <name type="scientific">Candidatus Liberibacter ctenarytainae</name>
    <dbReference type="NCBI Taxonomy" id="2020335"/>
    <lineage>
        <taxon>Bacteria</taxon>
        <taxon>Pseudomonadati</taxon>
        <taxon>Pseudomonadota</taxon>
        <taxon>Alphaproteobacteria</taxon>
        <taxon>Hyphomicrobiales</taxon>
        <taxon>Rhizobiaceae</taxon>
        <taxon>Liberibacter</taxon>
    </lineage>
</organism>
<dbReference type="SUPFAM" id="SSF53067">
    <property type="entry name" value="Actin-like ATPase domain"/>
    <property type="match status" value="1"/>
</dbReference>
<dbReference type="PANTHER" id="PTHR47690:SF1">
    <property type="entry name" value="GLUCOKINASE"/>
    <property type="match status" value="1"/>
</dbReference>
<dbReference type="Pfam" id="PF02685">
    <property type="entry name" value="Glucokinase"/>
    <property type="match status" value="1"/>
</dbReference>